<dbReference type="RefSeq" id="WP_069959303.1">
    <property type="nucleotide sequence ID" value="NZ_MCGG01000072.1"/>
</dbReference>
<comment type="function">
    <text evidence="7">Single strand-specific metallo-endoribonuclease involved in late-stage 70S ribosome quality control and in maturation of the 3' terminus of the 16S rRNA.</text>
</comment>
<dbReference type="PANTHER" id="PTHR46986">
    <property type="entry name" value="ENDORIBONUCLEASE YBEY, CHLOROPLASTIC"/>
    <property type="match status" value="1"/>
</dbReference>
<dbReference type="EC" id="3.1.-.-" evidence="7"/>
<keyword evidence="7" id="KW-0698">rRNA processing</keyword>
<dbReference type="PROSITE" id="PS01306">
    <property type="entry name" value="UPF0054"/>
    <property type="match status" value="1"/>
</dbReference>
<dbReference type="GO" id="GO:0008270">
    <property type="term" value="F:zinc ion binding"/>
    <property type="evidence" value="ECO:0007669"/>
    <property type="project" value="UniProtKB-UniRule"/>
</dbReference>
<evidence type="ECO:0000313" key="8">
    <source>
        <dbReference type="EMBL" id="OEJ64319.1"/>
    </source>
</evidence>
<gene>
    <name evidence="7" type="primary">ybeY</name>
    <name evidence="8" type="ORF">BEN30_16695</name>
</gene>
<keyword evidence="9" id="KW-1185">Reference proteome</keyword>
<dbReference type="Gene3D" id="3.40.390.30">
    <property type="entry name" value="Metalloproteases ('zincins'), catalytic domain"/>
    <property type="match status" value="1"/>
</dbReference>
<accession>A0A1E5Q3M5</accession>
<evidence type="ECO:0000313" key="9">
    <source>
        <dbReference type="Proteomes" id="UP000095347"/>
    </source>
</evidence>
<keyword evidence="6 7" id="KW-0862">Zinc</keyword>
<keyword evidence="7" id="KW-0690">Ribosome biogenesis</keyword>
<comment type="caution">
    <text evidence="8">The sequence shown here is derived from an EMBL/GenBank/DDBJ whole genome shotgun (WGS) entry which is preliminary data.</text>
</comment>
<feature type="binding site" evidence="7">
    <location>
        <position position="135"/>
    </location>
    <ligand>
        <name>Zn(2+)</name>
        <dbReference type="ChEBI" id="CHEBI:29105"/>
        <note>catalytic</note>
    </ligand>
</feature>
<evidence type="ECO:0000256" key="2">
    <source>
        <dbReference type="ARBA" id="ARBA00022722"/>
    </source>
</evidence>
<dbReference type="AlphaFoldDB" id="A0A1E5Q3M5"/>
<dbReference type="InterPro" id="IPR002036">
    <property type="entry name" value="YbeY"/>
</dbReference>
<name>A0A1E5Q3M5_9PROT</name>
<feature type="binding site" evidence="7">
    <location>
        <position position="139"/>
    </location>
    <ligand>
        <name>Zn(2+)</name>
        <dbReference type="ChEBI" id="CHEBI:29105"/>
        <note>catalytic</note>
    </ligand>
</feature>
<dbReference type="GO" id="GO:0004521">
    <property type="term" value="F:RNA endonuclease activity"/>
    <property type="evidence" value="ECO:0007669"/>
    <property type="project" value="UniProtKB-UniRule"/>
</dbReference>
<dbReference type="GO" id="GO:0004222">
    <property type="term" value="F:metalloendopeptidase activity"/>
    <property type="evidence" value="ECO:0007669"/>
    <property type="project" value="InterPro"/>
</dbReference>
<dbReference type="HAMAP" id="MF_00009">
    <property type="entry name" value="Endoribonucl_YbeY"/>
    <property type="match status" value="1"/>
</dbReference>
<dbReference type="GO" id="GO:0005737">
    <property type="term" value="C:cytoplasm"/>
    <property type="evidence" value="ECO:0007669"/>
    <property type="project" value="UniProtKB-SubCell"/>
</dbReference>
<evidence type="ECO:0000256" key="6">
    <source>
        <dbReference type="ARBA" id="ARBA00022833"/>
    </source>
</evidence>
<evidence type="ECO:0000256" key="5">
    <source>
        <dbReference type="ARBA" id="ARBA00022801"/>
    </source>
</evidence>
<keyword evidence="4 7" id="KW-0255">Endonuclease</keyword>
<keyword evidence="7" id="KW-0963">Cytoplasm</keyword>
<evidence type="ECO:0000256" key="3">
    <source>
        <dbReference type="ARBA" id="ARBA00022723"/>
    </source>
</evidence>
<dbReference type="GO" id="GO:0006364">
    <property type="term" value="P:rRNA processing"/>
    <property type="evidence" value="ECO:0007669"/>
    <property type="project" value="UniProtKB-UniRule"/>
</dbReference>
<evidence type="ECO:0000256" key="1">
    <source>
        <dbReference type="ARBA" id="ARBA00010875"/>
    </source>
</evidence>
<dbReference type="STRING" id="28181.BEN30_16695"/>
<dbReference type="EMBL" id="MCGG01000072">
    <property type="protein sequence ID" value="OEJ64319.1"/>
    <property type="molecule type" value="Genomic_DNA"/>
</dbReference>
<comment type="cofactor">
    <cofactor evidence="7">
        <name>Zn(2+)</name>
        <dbReference type="ChEBI" id="CHEBI:29105"/>
    </cofactor>
    <text evidence="7">Binds 1 zinc ion.</text>
</comment>
<dbReference type="OrthoDB" id="9807740at2"/>
<reference evidence="9" key="1">
    <citation type="submission" date="2016-07" db="EMBL/GenBank/DDBJ databases">
        <authorList>
            <person name="Florea S."/>
            <person name="Webb J.S."/>
            <person name="Jaromczyk J."/>
            <person name="Schardl C.L."/>
        </authorList>
    </citation>
    <scope>NUCLEOTIDE SEQUENCE [LARGE SCALE GENOMIC DNA]</scope>
    <source>
        <strain evidence="9">MV-1</strain>
    </source>
</reference>
<dbReference type="Proteomes" id="UP000095347">
    <property type="component" value="Unassembled WGS sequence"/>
</dbReference>
<dbReference type="NCBIfam" id="TIGR00043">
    <property type="entry name" value="rRNA maturation RNase YbeY"/>
    <property type="match status" value="1"/>
</dbReference>
<feature type="binding site" evidence="7">
    <location>
        <position position="145"/>
    </location>
    <ligand>
        <name>Zn(2+)</name>
        <dbReference type="ChEBI" id="CHEBI:29105"/>
        <note>catalytic</note>
    </ligand>
</feature>
<keyword evidence="5 7" id="KW-0378">Hydrolase</keyword>
<dbReference type="Pfam" id="PF02130">
    <property type="entry name" value="YbeY"/>
    <property type="match status" value="1"/>
</dbReference>
<dbReference type="InterPro" id="IPR023091">
    <property type="entry name" value="MetalPrtase_cat_dom_sf_prd"/>
</dbReference>
<keyword evidence="2 7" id="KW-0540">Nuclease</keyword>
<evidence type="ECO:0000256" key="4">
    <source>
        <dbReference type="ARBA" id="ARBA00022759"/>
    </source>
</evidence>
<evidence type="ECO:0000256" key="7">
    <source>
        <dbReference type="HAMAP-Rule" id="MF_00009"/>
    </source>
</evidence>
<sequence length="175" mass="18953">MNPTSHLAPTPDLWIDIAVDAGGWSEALPDFDKRCRVAITAAVAAGAEVEDEDEAQWEISVLLTNDAAVQVMNKNWRAQDKPTNVLSFAAPPSDDLPDGAPMLLGDIVLAFETLVQEAQEQGKPLADHFSHLMVHGMLHLLGFDHESEAQAQEMEPLEVSILAGLGISSPYEDKD</sequence>
<protein>
    <recommendedName>
        <fullName evidence="7">Endoribonuclease YbeY</fullName>
        <ecNumber evidence="7">3.1.-.-</ecNumber>
    </recommendedName>
</protein>
<organism evidence="8 9">
    <name type="scientific">Magnetovibrio blakemorei</name>
    <dbReference type="NCBI Taxonomy" id="28181"/>
    <lineage>
        <taxon>Bacteria</taxon>
        <taxon>Pseudomonadati</taxon>
        <taxon>Pseudomonadota</taxon>
        <taxon>Alphaproteobacteria</taxon>
        <taxon>Rhodospirillales</taxon>
        <taxon>Magnetovibrionaceae</taxon>
        <taxon>Magnetovibrio</taxon>
    </lineage>
</organism>
<dbReference type="InterPro" id="IPR020549">
    <property type="entry name" value="YbeY_CS"/>
</dbReference>
<dbReference type="SUPFAM" id="SSF55486">
    <property type="entry name" value="Metalloproteases ('zincins'), catalytic domain"/>
    <property type="match status" value="1"/>
</dbReference>
<comment type="subcellular location">
    <subcellularLocation>
        <location evidence="7">Cytoplasm</location>
    </subcellularLocation>
</comment>
<proteinExistence type="inferred from homology"/>
<comment type="similarity">
    <text evidence="1 7">Belongs to the endoribonuclease YbeY family.</text>
</comment>
<keyword evidence="3 7" id="KW-0479">Metal-binding</keyword>
<dbReference type="PANTHER" id="PTHR46986:SF1">
    <property type="entry name" value="ENDORIBONUCLEASE YBEY, CHLOROPLASTIC"/>
    <property type="match status" value="1"/>
</dbReference>